<comment type="caution">
    <text evidence="2">The sequence shown here is derived from an EMBL/GenBank/DDBJ whole genome shotgun (WGS) entry which is preliminary data.</text>
</comment>
<dbReference type="InterPro" id="IPR027443">
    <property type="entry name" value="IPNS-like_sf"/>
</dbReference>
<gene>
    <name evidence="2" type="ORF">BJX66DRAFT_341156</name>
</gene>
<evidence type="ECO:0000313" key="3">
    <source>
        <dbReference type="Proteomes" id="UP001610563"/>
    </source>
</evidence>
<proteinExistence type="predicted"/>
<evidence type="ECO:0008006" key="4">
    <source>
        <dbReference type="Google" id="ProtNLM"/>
    </source>
</evidence>
<evidence type="ECO:0000313" key="2">
    <source>
        <dbReference type="EMBL" id="KAL2787513.1"/>
    </source>
</evidence>
<sequence length="203" mass="21918">MATASIVSTPLALNTTTQDLRHDSQPQSTSQSITLLGPDSNPPDHLYTHHADAASLNATYPRRGILKTAATTKTESDQKFTLDFSSARNARFLEILCERLPGLEEILGFFDGVVEGTAPAILKSLGTIAGVDVNDFADTHKSLNMNFRLCDYNPVTAAPESENGCGAHTDYGTFTIIKTEQPDWNSRTLLRPEAGVPSPATQL</sequence>
<feature type="compositionally biased region" description="Polar residues" evidence="1">
    <location>
        <begin position="25"/>
        <end position="34"/>
    </location>
</feature>
<protein>
    <recommendedName>
        <fullName evidence="4">Clavaminate synthase-like protein</fullName>
    </recommendedName>
</protein>
<dbReference type="SUPFAM" id="SSF51197">
    <property type="entry name" value="Clavaminate synthase-like"/>
    <property type="match status" value="1"/>
</dbReference>
<feature type="region of interest" description="Disordered" evidence="1">
    <location>
        <begin position="15"/>
        <end position="44"/>
    </location>
</feature>
<reference evidence="2 3" key="1">
    <citation type="submission" date="2024-07" db="EMBL/GenBank/DDBJ databases">
        <title>Section-level genome sequencing and comparative genomics of Aspergillus sections Usti and Cavernicolus.</title>
        <authorList>
            <consortium name="Lawrence Berkeley National Laboratory"/>
            <person name="Nybo J.L."/>
            <person name="Vesth T.C."/>
            <person name="Theobald S."/>
            <person name="Frisvad J.C."/>
            <person name="Larsen T.O."/>
            <person name="Kjaerboelling I."/>
            <person name="Rothschild-Mancinelli K."/>
            <person name="Lyhne E.K."/>
            <person name="Kogle M.E."/>
            <person name="Barry K."/>
            <person name="Clum A."/>
            <person name="Na H."/>
            <person name="Ledsgaard L."/>
            <person name="Lin J."/>
            <person name="Lipzen A."/>
            <person name="Kuo A."/>
            <person name="Riley R."/>
            <person name="Mondo S."/>
            <person name="Labutti K."/>
            <person name="Haridas S."/>
            <person name="Pangalinan J."/>
            <person name="Salamov A.A."/>
            <person name="Simmons B.A."/>
            <person name="Magnuson J.K."/>
            <person name="Chen J."/>
            <person name="Drula E."/>
            <person name="Henrissat B."/>
            <person name="Wiebenga A."/>
            <person name="Lubbers R.J."/>
            <person name="Gomes A.C."/>
            <person name="Makela M.R."/>
            <person name="Stajich J."/>
            <person name="Grigoriev I.V."/>
            <person name="Mortensen U.H."/>
            <person name="De Vries R.P."/>
            <person name="Baker S.E."/>
            <person name="Andersen M.R."/>
        </authorList>
    </citation>
    <scope>NUCLEOTIDE SEQUENCE [LARGE SCALE GENOMIC DNA]</scope>
    <source>
        <strain evidence="2 3">CBS 209.92</strain>
    </source>
</reference>
<name>A0ABR4FX37_9EURO</name>
<dbReference type="EMBL" id="JBFTWV010000095">
    <property type="protein sequence ID" value="KAL2787513.1"/>
    <property type="molecule type" value="Genomic_DNA"/>
</dbReference>
<evidence type="ECO:0000256" key="1">
    <source>
        <dbReference type="SAM" id="MobiDB-lite"/>
    </source>
</evidence>
<accession>A0ABR4FX37</accession>
<organism evidence="2 3">
    <name type="scientific">Aspergillus keveii</name>
    <dbReference type="NCBI Taxonomy" id="714993"/>
    <lineage>
        <taxon>Eukaryota</taxon>
        <taxon>Fungi</taxon>
        <taxon>Dikarya</taxon>
        <taxon>Ascomycota</taxon>
        <taxon>Pezizomycotina</taxon>
        <taxon>Eurotiomycetes</taxon>
        <taxon>Eurotiomycetidae</taxon>
        <taxon>Eurotiales</taxon>
        <taxon>Aspergillaceae</taxon>
        <taxon>Aspergillus</taxon>
        <taxon>Aspergillus subgen. Nidulantes</taxon>
    </lineage>
</organism>
<keyword evidence="3" id="KW-1185">Reference proteome</keyword>
<dbReference type="Proteomes" id="UP001610563">
    <property type="component" value="Unassembled WGS sequence"/>
</dbReference>
<dbReference type="Gene3D" id="2.60.120.330">
    <property type="entry name" value="B-lactam Antibiotic, Isopenicillin N Synthase, Chain"/>
    <property type="match status" value="1"/>
</dbReference>